<evidence type="ECO:0000256" key="5">
    <source>
        <dbReference type="ARBA" id="ARBA00022840"/>
    </source>
</evidence>
<dbReference type="InterPro" id="IPR001278">
    <property type="entry name" value="Arg-tRNA-ligase"/>
</dbReference>
<dbReference type="AlphaFoldDB" id="A0A9P4RCH7"/>
<dbReference type="SUPFAM" id="SSF52374">
    <property type="entry name" value="Nucleotidylyl transferase"/>
    <property type="match status" value="1"/>
</dbReference>
<proteinExistence type="inferred from homology"/>
<reference evidence="13" key="1">
    <citation type="journal article" date="2020" name="Stud. Mycol.">
        <title>101 Dothideomycetes genomes: a test case for predicting lifestyles and emergence of pathogens.</title>
        <authorList>
            <person name="Haridas S."/>
            <person name="Albert R."/>
            <person name="Binder M."/>
            <person name="Bloem J."/>
            <person name="Labutti K."/>
            <person name="Salamov A."/>
            <person name="Andreopoulos B."/>
            <person name="Baker S."/>
            <person name="Barry K."/>
            <person name="Bills G."/>
            <person name="Bluhm B."/>
            <person name="Cannon C."/>
            <person name="Castanera R."/>
            <person name="Culley D."/>
            <person name="Daum C."/>
            <person name="Ezra D."/>
            <person name="Gonzalez J."/>
            <person name="Henrissat B."/>
            <person name="Kuo A."/>
            <person name="Liang C."/>
            <person name="Lipzen A."/>
            <person name="Lutzoni F."/>
            <person name="Magnuson J."/>
            <person name="Mondo S."/>
            <person name="Nolan M."/>
            <person name="Ohm R."/>
            <person name="Pangilinan J."/>
            <person name="Park H.-J."/>
            <person name="Ramirez L."/>
            <person name="Alfaro M."/>
            <person name="Sun H."/>
            <person name="Tritt A."/>
            <person name="Yoshinaga Y."/>
            <person name="Zwiers L.-H."/>
            <person name="Turgeon B."/>
            <person name="Goodwin S."/>
            <person name="Spatafora J."/>
            <person name="Crous P."/>
            <person name="Grigoriev I."/>
        </authorList>
    </citation>
    <scope>NUCLEOTIDE SEQUENCE</scope>
    <source>
        <strain evidence="13">CBS 125425</strain>
    </source>
</reference>
<dbReference type="Pfam" id="PF00750">
    <property type="entry name" value="tRNA-synt_1d"/>
    <property type="match status" value="1"/>
</dbReference>
<keyword evidence="7 9" id="KW-0030">Aminoacyl-tRNA synthetase</keyword>
<organism evidence="13 14">
    <name type="scientific">Polyplosphaeria fusca</name>
    <dbReference type="NCBI Taxonomy" id="682080"/>
    <lineage>
        <taxon>Eukaryota</taxon>
        <taxon>Fungi</taxon>
        <taxon>Dikarya</taxon>
        <taxon>Ascomycota</taxon>
        <taxon>Pezizomycotina</taxon>
        <taxon>Dothideomycetes</taxon>
        <taxon>Pleosporomycetidae</taxon>
        <taxon>Pleosporales</taxon>
        <taxon>Tetraplosphaeriaceae</taxon>
        <taxon>Polyplosphaeria</taxon>
    </lineage>
</organism>
<dbReference type="GO" id="GO:0006420">
    <property type="term" value="P:arginyl-tRNA aminoacylation"/>
    <property type="evidence" value="ECO:0007669"/>
    <property type="project" value="InterPro"/>
</dbReference>
<dbReference type="Gene3D" id="1.10.730.10">
    <property type="entry name" value="Isoleucyl-tRNA Synthetase, Domain 1"/>
    <property type="match status" value="1"/>
</dbReference>
<feature type="coiled-coil region" evidence="10">
    <location>
        <begin position="160"/>
        <end position="187"/>
    </location>
</feature>
<keyword evidence="10" id="KW-0175">Coiled coil</keyword>
<evidence type="ECO:0000256" key="7">
    <source>
        <dbReference type="ARBA" id="ARBA00023146"/>
    </source>
</evidence>
<keyword evidence="3 9" id="KW-0436">Ligase</keyword>
<dbReference type="InterPro" id="IPR035684">
    <property type="entry name" value="ArgRS_core"/>
</dbReference>
<dbReference type="EMBL" id="ML996100">
    <property type="protein sequence ID" value="KAF2740541.1"/>
    <property type="molecule type" value="Genomic_DNA"/>
</dbReference>
<evidence type="ECO:0000256" key="9">
    <source>
        <dbReference type="RuleBase" id="RU363038"/>
    </source>
</evidence>
<feature type="domain" description="DALR anticodon binding" evidence="12">
    <location>
        <begin position="435"/>
        <end position="576"/>
    </location>
</feature>
<evidence type="ECO:0000256" key="2">
    <source>
        <dbReference type="ARBA" id="ARBA00012837"/>
    </source>
</evidence>
<dbReference type="EC" id="6.1.1.19" evidence="2"/>
<protein>
    <recommendedName>
        <fullName evidence="2">arginine--tRNA ligase</fullName>
        <ecNumber evidence="2">6.1.1.19</ecNumber>
    </recommendedName>
</protein>
<dbReference type="OrthoDB" id="68056at2759"/>
<gene>
    <name evidence="13" type="ORF">EJ04DRAFT_508050</name>
</gene>
<accession>A0A9P4RCH7</accession>
<evidence type="ECO:0000256" key="10">
    <source>
        <dbReference type="SAM" id="Coils"/>
    </source>
</evidence>
<keyword evidence="4 9" id="KW-0547">Nucleotide-binding</keyword>
<feature type="region of interest" description="Disordered" evidence="11">
    <location>
        <begin position="511"/>
        <end position="549"/>
    </location>
</feature>
<keyword evidence="13" id="KW-0808">Transferase</keyword>
<evidence type="ECO:0000256" key="1">
    <source>
        <dbReference type="ARBA" id="ARBA00005594"/>
    </source>
</evidence>
<evidence type="ECO:0000256" key="3">
    <source>
        <dbReference type="ARBA" id="ARBA00022598"/>
    </source>
</evidence>
<evidence type="ECO:0000313" key="13">
    <source>
        <dbReference type="EMBL" id="KAF2740541.1"/>
    </source>
</evidence>
<comment type="similarity">
    <text evidence="1 9">Belongs to the class-I aminoacyl-tRNA synthetase family.</text>
</comment>
<evidence type="ECO:0000256" key="6">
    <source>
        <dbReference type="ARBA" id="ARBA00022917"/>
    </source>
</evidence>
<dbReference type="GO" id="GO:0005739">
    <property type="term" value="C:mitochondrion"/>
    <property type="evidence" value="ECO:0007669"/>
    <property type="project" value="TreeGrafter"/>
</dbReference>
<evidence type="ECO:0000259" key="12">
    <source>
        <dbReference type="SMART" id="SM00836"/>
    </source>
</evidence>
<comment type="caution">
    <text evidence="13">The sequence shown here is derived from an EMBL/GenBank/DDBJ whole genome shotgun (WGS) entry which is preliminary data.</text>
</comment>
<keyword evidence="5 9" id="KW-0067">ATP-binding</keyword>
<sequence length="587" mass="65145">MKKFPPDHSLFPLPFPDGVHLRIFLKPEAVPQILLPYIRAGGDKYGFNATLGLQDPASQETDRKKLVIESSSPNVCDFQAKHLRSALLGEFISRFYEKSGWSVTRVNFPNDWGKPMALLELGWEQYGNEEVLARDPTGHLMEVYRQIHEALQPEETARKKLRDEINNKKTREEAQDLEQEVADLEGKGLLAARNTAFARLENNEETVMSFFKRYRELIVEDYIKLYARLGIKFDEYSGESQVSHDKMLEIEQALKDKEICKESEGAWIVDMRDHGAKSGAAIIRDRTGSTAYALRDLAAVVDRAEKDGFDKMIYVVANDHNQHFSQIFTILKGMGQAELAGKLEHVQFKKHTKPDNELGIGHKASTFLDQWETAMKEVLKEDADAVALLGDSDETAKALAMSALVAQELSVKNTAEHAHDIKAGTSFKSGTGPELQKSYARLCTTLRTLPRNAELSSEDYKTLGEDEDQTNLLRILAQYPDIITAAYRTHDPASILAYLVWVSKQLTGCLNEDDGEDEPAGATEEGGESAEAGGAADAVEEQSAKNPAAEGALYEAARKVLESGMTLLGIAPIAKVEQERADTPVAD</sequence>
<dbReference type="Pfam" id="PF05746">
    <property type="entry name" value="DALR_1"/>
    <property type="match status" value="1"/>
</dbReference>
<dbReference type="PANTHER" id="PTHR11956:SF11">
    <property type="entry name" value="ARGININE--TRNA LIGASE, MITOCHONDRIAL-RELATED"/>
    <property type="match status" value="1"/>
</dbReference>
<keyword evidence="14" id="KW-1185">Reference proteome</keyword>
<evidence type="ECO:0000256" key="4">
    <source>
        <dbReference type="ARBA" id="ARBA00022741"/>
    </source>
</evidence>
<dbReference type="GO" id="GO:0005524">
    <property type="term" value="F:ATP binding"/>
    <property type="evidence" value="ECO:0007669"/>
    <property type="project" value="UniProtKB-KW"/>
</dbReference>
<dbReference type="GO" id="GO:0016740">
    <property type="term" value="F:transferase activity"/>
    <property type="evidence" value="ECO:0007669"/>
    <property type="project" value="UniProtKB-KW"/>
</dbReference>
<dbReference type="SUPFAM" id="SSF47323">
    <property type="entry name" value="Anticodon-binding domain of a subclass of class I aminoacyl-tRNA synthetases"/>
    <property type="match status" value="1"/>
</dbReference>
<dbReference type="Proteomes" id="UP000799444">
    <property type="component" value="Unassembled WGS sequence"/>
</dbReference>
<comment type="catalytic activity">
    <reaction evidence="8">
        <text>tRNA(Arg) + L-arginine + ATP = L-arginyl-tRNA(Arg) + AMP + diphosphate</text>
        <dbReference type="Rhea" id="RHEA:20301"/>
        <dbReference type="Rhea" id="RHEA-COMP:9658"/>
        <dbReference type="Rhea" id="RHEA-COMP:9673"/>
        <dbReference type="ChEBI" id="CHEBI:30616"/>
        <dbReference type="ChEBI" id="CHEBI:32682"/>
        <dbReference type="ChEBI" id="CHEBI:33019"/>
        <dbReference type="ChEBI" id="CHEBI:78442"/>
        <dbReference type="ChEBI" id="CHEBI:78513"/>
        <dbReference type="ChEBI" id="CHEBI:456215"/>
        <dbReference type="EC" id="6.1.1.19"/>
    </reaction>
</comment>
<dbReference type="GO" id="GO:0032543">
    <property type="term" value="P:mitochondrial translation"/>
    <property type="evidence" value="ECO:0007669"/>
    <property type="project" value="TreeGrafter"/>
</dbReference>
<dbReference type="GO" id="GO:0004814">
    <property type="term" value="F:arginine-tRNA ligase activity"/>
    <property type="evidence" value="ECO:0007669"/>
    <property type="project" value="UniProtKB-EC"/>
</dbReference>
<dbReference type="PANTHER" id="PTHR11956">
    <property type="entry name" value="ARGINYL-TRNA SYNTHETASE"/>
    <property type="match status" value="1"/>
</dbReference>
<evidence type="ECO:0000313" key="14">
    <source>
        <dbReference type="Proteomes" id="UP000799444"/>
    </source>
</evidence>
<keyword evidence="6 9" id="KW-0648">Protein biosynthesis</keyword>
<dbReference type="PRINTS" id="PR01038">
    <property type="entry name" value="TRNASYNTHARG"/>
</dbReference>
<dbReference type="InterPro" id="IPR014729">
    <property type="entry name" value="Rossmann-like_a/b/a_fold"/>
</dbReference>
<evidence type="ECO:0000256" key="8">
    <source>
        <dbReference type="ARBA" id="ARBA00049339"/>
    </source>
</evidence>
<dbReference type="InterPro" id="IPR009080">
    <property type="entry name" value="tRNAsynth_Ia_anticodon-bd"/>
</dbReference>
<dbReference type="SMART" id="SM00836">
    <property type="entry name" value="DALR_1"/>
    <property type="match status" value="1"/>
</dbReference>
<dbReference type="Gene3D" id="3.40.50.620">
    <property type="entry name" value="HUPs"/>
    <property type="match status" value="1"/>
</dbReference>
<evidence type="ECO:0000256" key="11">
    <source>
        <dbReference type="SAM" id="MobiDB-lite"/>
    </source>
</evidence>
<dbReference type="InterPro" id="IPR008909">
    <property type="entry name" value="DALR_anticod-bd"/>
</dbReference>
<name>A0A9P4RCH7_9PLEO</name>